<dbReference type="Proteomes" id="UP000325286">
    <property type="component" value="Chromosome"/>
</dbReference>
<sequence>MNVAVTPMTYAILLAVPIVAGVLGFALYCYHDRSQRLLETSDQLLLQLCKLHQLHYQHQILLHTIADAAELDPPGVIFVIPEEFDAAVRRAVETQQLTVREQKLLGQLRRQMFG</sequence>
<dbReference type="EMBL" id="CP042914">
    <property type="protein sequence ID" value="QEG40326.1"/>
    <property type="molecule type" value="Genomic_DNA"/>
</dbReference>
<gene>
    <name evidence="2" type="ORF">UC8_23350</name>
</gene>
<protein>
    <submittedName>
        <fullName evidence="2">Uncharacterized protein</fullName>
    </submittedName>
</protein>
<keyword evidence="1" id="KW-0472">Membrane</keyword>
<reference evidence="2 3" key="1">
    <citation type="submission" date="2019-08" db="EMBL/GenBank/DDBJ databases">
        <title>Deep-cultivation of Planctomycetes and their phenomic and genomic characterization uncovers novel biology.</title>
        <authorList>
            <person name="Wiegand S."/>
            <person name="Jogler M."/>
            <person name="Boedeker C."/>
            <person name="Pinto D."/>
            <person name="Vollmers J."/>
            <person name="Rivas-Marin E."/>
            <person name="Kohn T."/>
            <person name="Peeters S.H."/>
            <person name="Heuer A."/>
            <person name="Rast P."/>
            <person name="Oberbeckmann S."/>
            <person name="Bunk B."/>
            <person name="Jeske O."/>
            <person name="Meyerdierks A."/>
            <person name="Storesund J.E."/>
            <person name="Kallscheuer N."/>
            <person name="Luecker S."/>
            <person name="Lage O.M."/>
            <person name="Pohl T."/>
            <person name="Merkel B.J."/>
            <person name="Hornburger P."/>
            <person name="Mueller R.-W."/>
            <person name="Bruemmer F."/>
            <person name="Labrenz M."/>
            <person name="Spormann A.M."/>
            <person name="Op den Camp H."/>
            <person name="Overmann J."/>
            <person name="Amann R."/>
            <person name="Jetten M.S.M."/>
            <person name="Mascher T."/>
            <person name="Medema M.H."/>
            <person name="Devos D.P."/>
            <person name="Kaster A.-K."/>
            <person name="Ovreas L."/>
            <person name="Rohde M."/>
            <person name="Galperin M.Y."/>
            <person name="Jogler C."/>
        </authorList>
    </citation>
    <scope>NUCLEOTIDE SEQUENCE [LARGE SCALE GENOMIC DNA]</scope>
    <source>
        <strain evidence="2 3">UC8</strain>
    </source>
</reference>
<proteinExistence type="predicted"/>
<evidence type="ECO:0000313" key="3">
    <source>
        <dbReference type="Proteomes" id="UP000325286"/>
    </source>
</evidence>
<keyword evidence="1" id="KW-0812">Transmembrane</keyword>
<organism evidence="2 3">
    <name type="scientific">Roseimaritima ulvae</name>
    <dbReference type="NCBI Taxonomy" id="980254"/>
    <lineage>
        <taxon>Bacteria</taxon>
        <taxon>Pseudomonadati</taxon>
        <taxon>Planctomycetota</taxon>
        <taxon>Planctomycetia</taxon>
        <taxon>Pirellulales</taxon>
        <taxon>Pirellulaceae</taxon>
        <taxon>Roseimaritima</taxon>
    </lineage>
</organism>
<dbReference type="KEGG" id="rul:UC8_23350"/>
<dbReference type="AlphaFoldDB" id="A0A5B9QTC1"/>
<feature type="transmembrane region" description="Helical" evidence="1">
    <location>
        <begin position="12"/>
        <end position="30"/>
    </location>
</feature>
<dbReference type="RefSeq" id="WP_068142605.1">
    <property type="nucleotide sequence ID" value="NZ_CP042914.1"/>
</dbReference>
<keyword evidence="3" id="KW-1185">Reference proteome</keyword>
<accession>A0A5B9QTC1</accession>
<evidence type="ECO:0000256" key="1">
    <source>
        <dbReference type="SAM" id="Phobius"/>
    </source>
</evidence>
<keyword evidence="1" id="KW-1133">Transmembrane helix</keyword>
<evidence type="ECO:0000313" key="2">
    <source>
        <dbReference type="EMBL" id="QEG40326.1"/>
    </source>
</evidence>
<name>A0A5B9QTC1_9BACT</name>